<organism evidence="1 2">
    <name type="scientific">Paenibacillus alvei</name>
    <name type="common">Bacillus alvei</name>
    <dbReference type="NCBI Taxonomy" id="44250"/>
    <lineage>
        <taxon>Bacteria</taxon>
        <taxon>Bacillati</taxon>
        <taxon>Bacillota</taxon>
        <taxon>Bacilli</taxon>
        <taxon>Bacillales</taxon>
        <taxon>Paenibacillaceae</taxon>
        <taxon>Paenibacillus</taxon>
    </lineage>
</organism>
<gene>
    <name evidence="1" type="ORF">HMI46_14005</name>
</gene>
<dbReference type="AlphaFoldDB" id="A0AAP6ZXU3"/>
<dbReference type="EMBL" id="JABFOR010000016">
    <property type="protein sequence ID" value="NOJ71666.1"/>
    <property type="molecule type" value="Genomic_DNA"/>
</dbReference>
<dbReference type="Proteomes" id="UP000552038">
    <property type="component" value="Unassembled WGS sequence"/>
</dbReference>
<accession>A0AAP6ZXU3</accession>
<comment type="caution">
    <text evidence="1">The sequence shown here is derived from an EMBL/GenBank/DDBJ whole genome shotgun (WGS) entry which is preliminary data.</text>
</comment>
<name>A0AAP6ZXU3_PAEAL</name>
<protein>
    <submittedName>
        <fullName evidence="1">Uncharacterized protein</fullName>
    </submittedName>
</protein>
<sequence length="139" mass="15499">MRIESPIYRFSPAANRTNRGQEALFADTMKETVSKEEEKEGDKKGRLVTAREDGYIRQYLVRPDGSKVLLSETQQNGSFQAAKIDQLPVAINYLHSPQSGFSMNTKETIALLNLHAGAVMTLPVNQQQLNVPSKESDMS</sequence>
<dbReference type="RefSeq" id="WP_171417138.1">
    <property type="nucleotide sequence ID" value="NZ_JABFOR010000016.1"/>
</dbReference>
<proteinExistence type="predicted"/>
<evidence type="ECO:0000313" key="2">
    <source>
        <dbReference type="Proteomes" id="UP000552038"/>
    </source>
</evidence>
<evidence type="ECO:0000313" key="1">
    <source>
        <dbReference type="EMBL" id="NOJ71666.1"/>
    </source>
</evidence>
<reference evidence="1 2" key="1">
    <citation type="submission" date="2020-05" db="EMBL/GenBank/DDBJ databases">
        <title>Whole genome sequencing and identification of novel metabolites from Paenibacillus alvei strain JR949.</title>
        <authorList>
            <person name="Rajendhran J."/>
            <person name="Sree Pranav P."/>
            <person name="Mahalakshmi B."/>
            <person name="Karthikeyan R."/>
        </authorList>
    </citation>
    <scope>NUCLEOTIDE SEQUENCE [LARGE SCALE GENOMIC DNA]</scope>
    <source>
        <strain evidence="1 2">JR949</strain>
    </source>
</reference>